<feature type="region of interest" description="Disordered" evidence="1">
    <location>
        <begin position="53"/>
        <end position="80"/>
    </location>
</feature>
<evidence type="ECO:0000313" key="2">
    <source>
        <dbReference type="EMBL" id="KAH3818706.1"/>
    </source>
</evidence>
<protein>
    <submittedName>
        <fullName evidence="2">Uncharacterized protein</fullName>
    </submittedName>
</protein>
<evidence type="ECO:0000256" key="1">
    <source>
        <dbReference type="SAM" id="MobiDB-lite"/>
    </source>
</evidence>
<evidence type="ECO:0000313" key="3">
    <source>
        <dbReference type="Proteomes" id="UP000828390"/>
    </source>
</evidence>
<dbReference type="AlphaFoldDB" id="A0A9D4JNI9"/>
<keyword evidence="3" id="KW-1185">Reference proteome</keyword>
<name>A0A9D4JNI9_DREPO</name>
<dbReference type="Proteomes" id="UP000828390">
    <property type="component" value="Unassembled WGS sequence"/>
</dbReference>
<reference evidence="2" key="1">
    <citation type="journal article" date="2019" name="bioRxiv">
        <title>The Genome of the Zebra Mussel, Dreissena polymorpha: A Resource for Invasive Species Research.</title>
        <authorList>
            <person name="McCartney M.A."/>
            <person name="Auch B."/>
            <person name="Kono T."/>
            <person name="Mallez S."/>
            <person name="Zhang Y."/>
            <person name="Obille A."/>
            <person name="Becker A."/>
            <person name="Abrahante J.E."/>
            <person name="Garbe J."/>
            <person name="Badalamenti J.P."/>
            <person name="Herman A."/>
            <person name="Mangelson H."/>
            <person name="Liachko I."/>
            <person name="Sullivan S."/>
            <person name="Sone E.D."/>
            <person name="Koren S."/>
            <person name="Silverstein K.A.T."/>
            <person name="Beckman K.B."/>
            <person name="Gohl D.M."/>
        </authorList>
    </citation>
    <scope>NUCLEOTIDE SEQUENCE</scope>
    <source>
        <strain evidence="2">Duluth1</strain>
        <tissue evidence="2">Whole animal</tissue>
    </source>
</reference>
<reference evidence="2" key="2">
    <citation type="submission" date="2020-11" db="EMBL/GenBank/DDBJ databases">
        <authorList>
            <person name="McCartney M.A."/>
            <person name="Auch B."/>
            <person name="Kono T."/>
            <person name="Mallez S."/>
            <person name="Becker A."/>
            <person name="Gohl D.M."/>
            <person name="Silverstein K.A.T."/>
            <person name="Koren S."/>
            <person name="Bechman K.B."/>
            <person name="Herman A."/>
            <person name="Abrahante J.E."/>
            <person name="Garbe J."/>
        </authorList>
    </citation>
    <scope>NUCLEOTIDE SEQUENCE</scope>
    <source>
        <strain evidence="2">Duluth1</strain>
        <tissue evidence="2">Whole animal</tissue>
    </source>
</reference>
<gene>
    <name evidence="2" type="ORF">DPMN_120429</name>
</gene>
<proteinExistence type="predicted"/>
<comment type="caution">
    <text evidence="2">The sequence shown here is derived from an EMBL/GenBank/DDBJ whole genome shotgun (WGS) entry which is preliminary data.</text>
</comment>
<dbReference type="EMBL" id="JAIWYP010000005">
    <property type="protein sequence ID" value="KAH3818706.1"/>
    <property type="molecule type" value="Genomic_DNA"/>
</dbReference>
<accession>A0A9D4JNI9</accession>
<sequence>MFDGLRSIRSSSSALNKEPSRPRPQSQDTNLILTGTEALASLQGVVDILEESIQHAEHTSSAQTTPRSTASRASTIRGHE</sequence>
<feature type="compositionally biased region" description="Low complexity" evidence="1">
    <location>
        <begin position="59"/>
        <end position="80"/>
    </location>
</feature>
<organism evidence="2 3">
    <name type="scientific">Dreissena polymorpha</name>
    <name type="common">Zebra mussel</name>
    <name type="synonym">Mytilus polymorpha</name>
    <dbReference type="NCBI Taxonomy" id="45954"/>
    <lineage>
        <taxon>Eukaryota</taxon>
        <taxon>Metazoa</taxon>
        <taxon>Spiralia</taxon>
        <taxon>Lophotrochozoa</taxon>
        <taxon>Mollusca</taxon>
        <taxon>Bivalvia</taxon>
        <taxon>Autobranchia</taxon>
        <taxon>Heteroconchia</taxon>
        <taxon>Euheterodonta</taxon>
        <taxon>Imparidentia</taxon>
        <taxon>Neoheterodontei</taxon>
        <taxon>Myida</taxon>
        <taxon>Dreissenoidea</taxon>
        <taxon>Dreissenidae</taxon>
        <taxon>Dreissena</taxon>
    </lineage>
</organism>
<feature type="region of interest" description="Disordered" evidence="1">
    <location>
        <begin position="1"/>
        <end position="30"/>
    </location>
</feature>